<sequence length="159" mass="18995">MVSKLHNIFVYGTLKKGEPNHHWFSIEEDNYYKFLCKAQTTERFPLIIATKYNIPFLLYNPGMGNYIKGEVYKINEKVLNNLDSLEKHPSFYVRELYDVKRIDANAQNIKAWIYVMKNFKPELLHKPFFDDYSSEGAHGLKFATKFERDYDYRTEILLF</sequence>
<evidence type="ECO:0000256" key="1">
    <source>
        <dbReference type="ARBA" id="ARBA00008861"/>
    </source>
</evidence>
<evidence type="ECO:0000256" key="2">
    <source>
        <dbReference type="PIRSR" id="PIRSR639126-1"/>
    </source>
</evidence>
<dbReference type="GO" id="GO:0005829">
    <property type="term" value="C:cytosol"/>
    <property type="evidence" value="ECO:0007669"/>
    <property type="project" value="TreeGrafter"/>
</dbReference>
<dbReference type="GO" id="GO:0061929">
    <property type="term" value="F:gamma-glutamylaminecyclotransferase activity"/>
    <property type="evidence" value="ECO:0007669"/>
    <property type="project" value="InterPro"/>
</dbReference>
<evidence type="ECO:0000256" key="3">
    <source>
        <dbReference type="RuleBase" id="RU367036"/>
    </source>
</evidence>
<dbReference type="OrthoDB" id="113620at2759"/>
<dbReference type="InterPro" id="IPR009288">
    <property type="entry name" value="AIG2-like_dom"/>
</dbReference>
<organism evidence="5 6">
    <name type="scientific">Ignelater luminosus</name>
    <name type="common">Cucubano</name>
    <name type="synonym">Pyrophorus luminosus</name>
    <dbReference type="NCBI Taxonomy" id="2038154"/>
    <lineage>
        <taxon>Eukaryota</taxon>
        <taxon>Metazoa</taxon>
        <taxon>Ecdysozoa</taxon>
        <taxon>Arthropoda</taxon>
        <taxon>Hexapoda</taxon>
        <taxon>Insecta</taxon>
        <taxon>Pterygota</taxon>
        <taxon>Neoptera</taxon>
        <taxon>Endopterygota</taxon>
        <taxon>Coleoptera</taxon>
        <taxon>Polyphaga</taxon>
        <taxon>Elateriformia</taxon>
        <taxon>Elateroidea</taxon>
        <taxon>Elateridae</taxon>
        <taxon>Agrypninae</taxon>
        <taxon>Pyrophorini</taxon>
        <taxon>Ignelater</taxon>
    </lineage>
</organism>
<dbReference type="SUPFAM" id="SSF110857">
    <property type="entry name" value="Gamma-glutamyl cyclotransferase-like"/>
    <property type="match status" value="1"/>
</dbReference>
<dbReference type="AlphaFoldDB" id="A0A8K0DGZ2"/>
<comment type="caution">
    <text evidence="5">The sequence shown here is derived from an EMBL/GenBank/DDBJ whole genome shotgun (WGS) entry which is preliminary data.</text>
</comment>
<accession>A0A8K0DGZ2</accession>
<evidence type="ECO:0000313" key="5">
    <source>
        <dbReference type="EMBL" id="KAF2900385.1"/>
    </source>
</evidence>
<dbReference type="InterPro" id="IPR013024">
    <property type="entry name" value="GGCT-like"/>
</dbReference>
<name>A0A8K0DGZ2_IGNLU</name>
<dbReference type="Gene3D" id="3.10.490.10">
    <property type="entry name" value="Gamma-glutamyl cyclotransferase-like"/>
    <property type="match status" value="1"/>
</dbReference>
<evidence type="ECO:0000313" key="6">
    <source>
        <dbReference type="Proteomes" id="UP000801492"/>
    </source>
</evidence>
<evidence type="ECO:0000259" key="4">
    <source>
        <dbReference type="Pfam" id="PF06094"/>
    </source>
</evidence>
<dbReference type="EMBL" id="VTPC01002229">
    <property type="protein sequence ID" value="KAF2900385.1"/>
    <property type="molecule type" value="Genomic_DNA"/>
</dbReference>
<dbReference type="InterPro" id="IPR039126">
    <property type="entry name" value="GGACT"/>
</dbReference>
<feature type="active site" description="Proton acceptor" evidence="2">
    <location>
        <position position="86"/>
    </location>
</feature>
<dbReference type="InterPro" id="IPR036568">
    <property type="entry name" value="GGCT-like_sf"/>
</dbReference>
<keyword evidence="6" id="KW-1185">Reference proteome</keyword>
<dbReference type="CDD" id="cd06661">
    <property type="entry name" value="GGCT_like"/>
    <property type="match status" value="1"/>
</dbReference>
<reference evidence="5" key="1">
    <citation type="submission" date="2019-08" db="EMBL/GenBank/DDBJ databases">
        <title>The genome of the North American firefly Photinus pyralis.</title>
        <authorList>
            <consortium name="Photinus pyralis genome working group"/>
            <person name="Fallon T.R."/>
            <person name="Sander Lower S.E."/>
            <person name="Weng J.-K."/>
        </authorList>
    </citation>
    <scope>NUCLEOTIDE SEQUENCE</scope>
    <source>
        <strain evidence="5">TRF0915ILg1</strain>
        <tissue evidence="5">Whole body</tissue>
    </source>
</reference>
<protein>
    <recommendedName>
        <fullName evidence="3">Gamma-glutamylcyclotransferase family protein</fullName>
    </recommendedName>
</protein>
<feature type="domain" description="Gamma-glutamylcyclotransferase AIG2-like" evidence="4">
    <location>
        <begin position="8"/>
        <end position="123"/>
    </location>
</feature>
<proteinExistence type="inferred from homology"/>
<dbReference type="PANTHER" id="PTHR12510:SF4">
    <property type="entry name" value="GAMMA-GLUTAMYLAMINECYCLOTRANSFERASE"/>
    <property type="match status" value="1"/>
</dbReference>
<dbReference type="PANTHER" id="PTHR12510">
    <property type="entry name" value="TROPONIN C-AKIN-1 PROTEIN"/>
    <property type="match status" value="1"/>
</dbReference>
<dbReference type="Pfam" id="PF06094">
    <property type="entry name" value="GGACT"/>
    <property type="match status" value="1"/>
</dbReference>
<dbReference type="Proteomes" id="UP000801492">
    <property type="component" value="Unassembled WGS sequence"/>
</dbReference>
<comment type="similarity">
    <text evidence="1 3">Belongs to the gamma-glutamylcyclotransferase family.</text>
</comment>
<gene>
    <name evidence="5" type="ORF">ILUMI_05808</name>
</gene>